<sequence>MTTKIKMKAAAKSEPEALSRYVADASDHPEFRYARYFWKENGPKCGIKTAVLAKLQPAGHPAARHDLLLPETAAGEYADLDYLLTRYDATQPLIERNAYVQYTVDLPADRPIHASWEQVREWVMGYFVRELQLAALLVLHMPFRAGSGNASHVHVLLPARRIGPDGFGFHARATCSDSGFKDGLTNWMAFQTVETRPT</sequence>
<reference evidence="1 2" key="1">
    <citation type="submission" date="2019-02" db="EMBL/GenBank/DDBJ databases">
        <authorList>
            <person name="Feng G."/>
        </authorList>
    </citation>
    <scope>NUCLEOTIDE SEQUENCE [LARGE SCALE GENOMIC DNA]</scope>
    <source>
        <strain evidence="1 2">DSM 26779</strain>
    </source>
</reference>
<dbReference type="AlphaFoldDB" id="A0A4Q4J9K8"/>
<proteinExistence type="predicted"/>
<evidence type="ECO:0000313" key="2">
    <source>
        <dbReference type="Proteomes" id="UP000292734"/>
    </source>
</evidence>
<organism evidence="1 2">
    <name type="scientific">Sphingobium indicum</name>
    <dbReference type="NCBI Taxonomy" id="332055"/>
    <lineage>
        <taxon>Bacteria</taxon>
        <taxon>Pseudomonadati</taxon>
        <taxon>Pseudomonadota</taxon>
        <taxon>Alphaproteobacteria</taxon>
        <taxon>Sphingomonadales</taxon>
        <taxon>Sphingomonadaceae</taxon>
        <taxon>Sphingobium</taxon>
    </lineage>
</organism>
<comment type="caution">
    <text evidence="1">The sequence shown here is derived from an EMBL/GenBank/DDBJ whole genome shotgun (WGS) entry which is preliminary data.</text>
</comment>
<dbReference type="Proteomes" id="UP000292734">
    <property type="component" value="Unassembled WGS sequence"/>
</dbReference>
<dbReference type="RefSeq" id="WP_129965276.1">
    <property type="nucleotide sequence ID" value="NZ_JACBZE010000001.1"/>
</dbReference>
<dbReference type="Gene3D" id="3.30.930.30">
    <property type="match status" value="1"/>
</dbReference>
<protein>
    <recommendedName>
        <fullName evidence="3">MobA/MobL protein domain-containing protein</fullName>
    </recommendedName>
</protein>
<dbReference type="EMBL" id="SEOM01000001">
    <property type="protein sequence ID" value="RYM02972.1"/>
    <property type="molecule type" value="Genomic_DNA"/>
</dbReference>
<evidence type="ECO:0008006" key="3">
    <source>
        <dbReference type="Google" id="ProtNLM"/>
    </source>
</evidence>
<evidence type="ECO:0000313" key="1">
    <source>
        <dbReference type="EMBL" id="RYM02972.1"/>
    </source>
</evidence>
<name>A0A4Q4J9K8_9SPHN</name>
<gene>
    <name evidence="1" type="ORF">EWH08_00150</name>
</gene>
<accession>A0A4Q4J9K8</accession>